<evidence type="ECO:0000256" key="7">
    <source>
        <dbReference type="ARBA" id="ARBA00023180"/>
    </source>
</evidence>
<dbReference type="Gene3D" id="2.60.120.260">
    <property type="entry name" value="Galactose-binding domain-like"/>
    <property type="match status" value="1"/>
</dbReference>
<dbReference type="SUPFAM" id="SSF49303">
    <property type="entry name" value="beta-Galactosidase/glucuronidase domain"/>
    <property type="match status" value="2"/>
</dbReference>
<dbReference type="FunFam" id="3.20.20.80:FF:000050">
    <property type="entry name" value="Beta-mannosidase B"/>
    <property type="match status" value="1"/>
</dbReference>
<dbReference type="InterPro" id="IPR054593">
    <property type="entry name" value="Beta-mannosidase-like_N2"/>
</dbReference>
<dbReference type="InterPro" id="IPR006102">
    <property type="entry name" value="Ig-like_GH2"/>
</dbReference>
<protein>
    <recommendedName>
        <fullName evidence="4">beta-mannosidase</fullName>
        <ecNumber evidence="4">3.2.1.25</ecNumber>
    </recommendedName>
    <alternativeName>
        <fullName evidence="10">Mannanase</fullName>
    </alternativeName>
</protein>
<evidence type="ECO:0000259" key="12">
    <source>
        <dbReference type="Pfam" id="PF00703"/>
    </source>
</evidence>
<feature type="domain" description="Beta-mannosidase Ig-fold" evidence="13">
    <location>
        <begin position="863"/>
        <end position="933"/>
    </location>
</feature>
<proteinExistence type="inferred from homology"/>
<evidence type="ECO:0000313" key="16">
    <source>
        <dbReference type="Proteomes" id="UP001374579"/>
    </source>
</evidence>
<dbReference type="SUPFAM" id="SSF51445">
    <property type="entry name" value="(Trans)glycosidases"/>
    <property type="match status" value="1"/>
</dbReference>
<sequence length="935" mass="106444">MCLLWNVGVLSGLLVVVIVNTSDAGIVQQDLTGMWTVSSDARGISVPGQVPGSMYTALYYNNVTEDPLYRDNDVKLAWVGRENWTYSRTFEVSNDMVQSQSILLVAEGIDTVSTLFINGQQVATTNNMFLKYAFDVKRFVKPGNNSIRFSFQSAVDYSRKQAANYPYDVPTDCPPAVQNGECHINFIRKEPCSFSWNWGPSFPTQGIWKPIYLEGFSSAILDMATVEVMPGATGTDLFLQGPRSWLLRTKAYFNIGGDRSVSGQLQIALAKTGISETHTLTLSADRNWVEFDIVVPQSANVKRWWPNGYGDQPLYDVIFTFTSNDGDVTTLTRRVGFRTVELVEDPVSADPEQGLTFYFRVNGLPVFMKGANWVPADSFQERITRDSLRAILTHATDAHMNCFRVWGGGVYESEAFYDLADELGILIYQDFMFSDSHYPSDPEFLDNVHREVTYQVRQLMHRPSLLIWSGSNENEKHLREPKWNMQNFTLYYEDYIKLYIDTVRAAVWSENPSRVYLVSSPSNGREEAMEGYAANNSESEFFGDVHFYIEYGNVWIPETFPIPRMASEYGIIAWCNYDTLVGAFEATDMAFNSSVALGRQHYGYGNFAMINQTTYHLDLPPRSRPEPQRFRDFIYISQINQAMAHKTQTEHYRRQQSAVRHDGRGLTMGAIYWMLKDIWQAPSRASLDYSGRWKMMHYYAARFFAPLLVSPYMDGSDVNIFVVVDQIPTMDVRDPDTQRLRFEPLTDLKVIMKDTADKDTVLDLISKGERATSGMLTVEMYSWHSFTPLRQWTVPYKLNTTAESVFRQDVDSMMTEAGCTSSTECFIYTFLGDPDDGINNWIYLAELKDSNLPSTTVTITTVSQISPREFTITLTTDAIAPFVWLEAGSMMGRFSDNGFLLVKMTFTVTFTAWRDDVDSHTLRSQLSVLSLMDVY</sequence>
<evidence type="ECO:0000256" key="8">
    <source>
        <dbReference type="ARBA" id="ARBA00023228"/>
    </source>
</evidence>
<evidence type="ECO:0000256" key="11">
    <source>
        <dbReference type="SAM" id="SignalP"/>
    </source>
</evidence>
<dbReference type="Gene3D" id="3.20.20.80">
    <property type="entry name" value="Glycosidases"/>
    <property type="match status" value="1"/>
</dbReference>
<dbReference type="InterPro" id="IPR041625">
    <property type="entry name" value="Beta-mannosidase_Ig"/>
</dbReference>
<name>A0AAN9BPP7_9CAEN</name>
<accession>A0AAN9BPP7</accession>
<organism evidence="15 16">
    <name type="scientific">Littorina saxatilis</name>
    <dbReference type="NCBI Taxonomy" id="31220"/>
    <lineage>
        <taxon>Eukaryota</taxon>
        <taxon>Metazoa</taxon>
        <taxon>Spiralia</taxon>
        <taxon>Lophotrochozoa</taxon>
        <taxon>Mollusca</taxon>
        <taxon>Gastropoda</taxon>
        <taxon>Caenogastropoda</taxon>
        <taxon>Littorinimorpha</taxon>
        <taxon>Littorinoidea</taxon>
        <taxon>Littorinidae</taxon>
        <taxon>Littorina</taxon>
    </lineage>
</organism>
<keyword evidence="6" id="KW-0378">Hydrolase</keyword>
<dbReference type="Proteomes" id="UP001374579">
    <property type="component" value="Unassembled WGS sequence"/>
</dbReference>
<dbReference type="EC" id="3.2.1.25" evidence="4"/>
<keyword evidence="16" id="KW-1185">Reference proteome</keyword>
<dbReference type="GO" id="GO:0004567">
    <property type="term" value="F:beta-mannosidase activity"/>
    <property type="evidence" value="ECO:0007669"/>
    <property type="project" value="UniProtKB-EC"/>
</dbReference>
<dbReference type="FunFam" id="2.60.40.10:FF:000650">
    <property type="entry name" value="Mannosidase beta"/>
    <property type="match status" value="1"/>
</dbReference>
<keyword evidence="9" id="KW-0326">Glycosidase</keyword>
<keyword evidence="8" id="KW-0458">Lysosome</keyword>
<evidence type="ECO:0000256" key="10">
    <source>
        <dbReference type="ARBA" id="ARBA00033445"/>
    </source>
</evidence>
<dbReference type="AlphaFoldDB" id="A0AAN9BPP7"/>
<gene>
    <name evidence="15" type="ORF">V1264_013843</name>
</gene>
<comment type="similarity">
    <text evidence="3">Belongs to the glycosyl hydrolase 2 family.</text>
</comment>
<feature type="chain" id="PRO_5042921812" description="beta-mannosidase" evidence="11">
    <location>
        <begin position="25"/>
        <end position="935"/>
    </location>
</feature>
<evidence type="ECO:0000256" key="1">
    <source>
        <dbReference type="ARBA" id="ARBA00000829"/>
    </source>
</evidence>
<feature type="signal peptide" evidence="11">
    <location>
        <begin position="1"/>
        <end position="24"/>
    </location>
</feature>
<comment type="subcellular location">
    <subcellularLocation>
        <location evidence="2">Lysosome</location>
    </subcellularLocation>
</comment>
<dbReference type="Pfam" id="PF00703">
    <property type="entry name" value="Glyco_hydro_2"/>
    <property type="match status" value="1"/>
</dbReference>
<evidence type="ECO:0000256" key="4">
    <source>
        <dbReference type="ARBA" id="ARBA00012754"/>
    </source>
</evidence>
<keyword evidence="5 11" id="KW-0732">Signal</keyword>
<evidence type="ECO:0000256" key="5">
    <source>
        <dbReference type="ARBA" id="ARBA00022729"/>
    </source>
</evidence>
<feature type="domain" description="Beta-mannosidase-like galactose-binding" evidence="14">
    <location>
        <begin position="35"/>
        <end position="209"/>
    </location>
</feature>
<dbReference type="PANTHER" id="PTHR43730:SF1">
    <property type="entry name" value="BETA-MANNOSIDASE"/>
    <property type="match status" value="1"/>
</dbReference>
<dbReference type="Pfam" id="PF22666">
    <property type="entry name" value="Glyco_hydro_2_N2"/>
    <property type="match status" value="1"/>
</dbReference>
<dbReference type="InterPro" id="IPR017853">
    <property type="entry name" value="GH"/>
</dbReference>
<dbReference type="InterPro" id="IPR013783">
    <property type="entry name" value="Ig-like_fold"/>
</dbReference>
<keyword evidence="7" id="KW-0325">Glycoprotein</keyword>
<dbReference type="PANTHER" id="PTHR43730">
    <property type="entry name" value="BETA-MANNOSIDASE"/>
    <property type="match status" value="1"/>
</dbReference>
<comment type="caution">
    <text evidence="15">The sequence shown here is derived from an EMBL/GenBank/DDBJ whole genome shotgun (WGS) entry which is preliminary data.</text>
</comment>
<evidence type="ECO:0000256" key="2">
    <source>
        <dbReference type="ARBA" id="ARBA00004371"/>
    </source>
</evidence>
<dbReference type="InterPro" id="IPR050887">
    <property type="entry name" value="Beta-mannosidase_GH2"/>
</dbReference>
<dbReference type="EMBL" id="JBAMIC010000003">
    <property type="protein sequence ID" value="KAK7109883.1"/>
    <property type="molecule type" value="Genomic_DNA"/>
</dbReference>
<dbReference type="InterPro" id="IPR008979">
    <property type="entry name" value="Galactose-bd-like_sf"/>
</dbReference>
<evidence type="ECO:0000259" key="13">
    <source>
        <dbReference type="Pfam" id="PF17753"/>
    </source>
</evidence>
<feature type="domain" description="Glycoside hydrolase family 2 immunoglobulin-like beta-sandwich" evidence="12">
    <location>
        <begin position="258"/>
        <end position="338"/>
    </location>
</feature>
<evidence type="ECO:0000256" key="3">
    <source>
        <dbReference type="ARBA" id="ARBA00007401"/>
    </source>
</evidence>
<dbReference type="GO" id="GO:0005975">
    <property type="term" value="P:carbohydrate metabolic process"/>
    <property type="evidence" value="ECO:0007669"/>
    <property type="project" value="InterPro"/>
</dbReference>
<reference evidence="15 16" key="1">
    <citation type="submission" date="2024-02" db="EMBL/GenBank/DDBJ databases">
        <title>Chromosome-scale genome assembly of the rough periwinkle Littorina saxatilis.</title>
        <authorList>
            <person name="De Jode A."/>
            <person name="Faria R."/>
            <person name="Formenti G."/>
            <person name="Sims Y."/>
            <person name="Smith T.P."/>
            <person name="Tracey A."/>
            <person name="Wood J.M.D."/>
            <person name="Zagrodzka Z.B."/>
            <person name="Johannesson K."/>
            <person name="Butlin R.K."/>
            <person name="Leder E.H."/>
        </authorList>
    </citation>
    <scope>NUCLEOTIDE SEQUENCE [LARGE SCALE GENOMIC DNA]</scope>
    <source>
        <strain evidence="15">Snail1</strain>
        <tissue evidence="15">Muscle</tissue>
    </source>
</reference>
<evidence type="ECO:0000313" key="15">
    <source>
        <dbReference type="EMBL" id="KAK7109883.1"/>
    </source>
</evidence>
<evidence type="ECO:0000256" key="9">
    <source>
        <dbReference type="ARBA" id="ARBA00023295"/>
    </source>
</evidence>
<dbReference type="GO" id="GO:0006516">
    <property type="term" value="P:glycoprotein catabolic process"/>
    <property type="evidence" value="ECO:0007669"/>
    <property type="project" value="TreeGrafter"/>
</dbReference>
<dbReference type="Gene3D" id="2.60.40.10">
    <property type="entry name" value="Immunoglobulins"/>
    <property type="match status" value="2"/>
</dbReference>
<dbReference type="Pfam" id="PF17753">
    <property type="entry name" value="Ig_mannosidase"/>
    <property type="match status" value="1"/>
</dbReference>
<evidence type="ECO:0000259" key="14">
    <source>
        <dbReference type="Pfam" id="PF22666"/>
    </source>
</evidence>
<dbReference type="GO" id="GO:0005764">
    <property type="term" value="C:lysosome"/>
    <property type="evidence" value="ECO:0007669"/>
    <property type="project" value="UniProtKB-SubCell"/>
</dbReference>
<dbReference type="FunFam" id="2.60.120.260:FF:000060">
    <property type="entry name" value="Probable beta-mannosidase"/>
    <property type="match status" value="1"/>
</dbReference>
<evidence type="ECO:0000256" key="6">
    <source>
        <dbReference type="ARBA" id="ARBA00022801"/>
    </source>
</evidence>
<dbReference type="InterPro" id="IPR036156">
    <property type="entry name" value="Beta-gal/glucu_dom_sf"/>
</dbReference>
<dbReference type="SUPFAM" id="SSF49785">
    <property type="entry name" value="Galactose-binding domain-like"/>
    <property type="match status" value="1"/>
</dbReference>
<comment type="catalytic activity">
    <reaction evidence="1">
        <text>Hydrolysis of terminal, non-reducing beta-D-mannose residues in beta-D-mannosides.</text>
        <dbReference type="EC" id="3.2.1.25"/>
    </reaction>
</comment>